<evidence type="ECO:0000313" key="2">
    <source>
        <dbReference type="RefSeq" id="XP_052123554.1"/>
    </source>
</evidence>
<gene>
    <name evidence="2" type="primary">LOC127749450</name>
</gene>
<dbReference type="GeneID" id="127749450"/>
<dbReference type="KEGG" id="foc:127749450"/>
<proteinExistence type="predicted"/>
<dbReference type="OrthoDB" id="7692677at2759"/>
<dbReference type="RefSeq" id="XP_052123554.1">
    <property type="nucleotide sequence ID" value="XM_052267594.1"/>
</dbReference>
<reference evidence="2" key="1">
    <citation type="submission" date="2025-08" db="UniProtKB">
        <authorList>
            <consortium name="RefSeq"/>
        </authorList>
    </citation>
    <scope>IDENTIFICATION</scope>
    <source>
        <tissue evidence="2">Whole organism</tissue>
    </source>
</reference>
<accession>A0A9C6UBC5</accession>
<sequence>MALLKDIVLNILSKFDVLHNEYADDVRKLENIFEVLMNPLDSMETEYQRLKTLAKRGAFIAPQPFHMGSVDKYVPGRDGTVALIEKPVSGYVVPLRKVLKVFLELPGMFHSIVNYIRVLESAPPGKVTNIVQGSLWRNVKLSFGDKIVLPLEICFDGYEPDNTLGSHKGDHSIGALYAQLSCLPEYLASSLDNMFSFAMFESKYRKSFGNAVAFHRVIEELTFLHDEGITLCINNHNVQVYFCLVAIIGDNKGINEILGFIGSWRAYFYCRICKQHRDVMSHWCHPVPNGSLRTIDNYRFDVNVHDPQQTGINEECIFNAVPSYNCVDFPYCDVAHDVLEGMLKYDLCNILYYCIATRGYFTVETLCERVAGFDYGPSEVGNKPPSEHFTIEKLRNCSLNLSACEWLCLGRYLGLMIGDLIPDRSHELYAPNVWNLYKIIHEILMIVVSPVVNTGVHEYLTALVQAHHEGHIEFFGALKPKHHFLLHYPKMLELYGPLLPLSALKSERNHRRGKVYAPACHSRIDFAYSSIVKYQLILCDRLLRINNNPQLLYTKITRVRVQSLPNHECFVHLFPNQDHVEIVNAATVWGTLYTVEMILVLEVQDLFPVFGKILYIMLYNGNVAFIFRRLTTIAYREHICSYVVGDTNSLGFVLQNELVSHSPLWQRIATDDGRNVVCLRHSL</sequence>
<protein>
    <submittedName>
        <fullName evidence="2">Uncharacterized protein LOC127749450</fullName>
    </submittedName>
</protein>
<evidence type="ECO:0000313" key="1">
    <source>
        <dbReference type="Proteomes" id="UP000504606"/>
    </source>
</evidence>
<dbReference type="AlphaFoldDB" id="A0A9C6UBC5"/>
<name>A0A9C6UBC5_FRAOC</name>
<dbReference type="Proteomes" id="UP000504606">
    <property type="component" value="Unplaced"/>
</dbReference>
<organism evidence="1 2">
    <name type="scientific">Frankliniella occidentalis</name>
    <name type="common">Western flower thrips</name>
    <name type="synonym">Euthrips occidentalis</name>
    <dbReference type="NCBI Taxonomy" id="133901"/>
    <lineage>
        <taxon>Eukaryota</taxon>
        <taxon>Metazoa</taxon>
        <taxon>Ecdysozoa</taxon>
        <taxon>Arthropoda</taxon>
        <taxon>Hexapoda</taxon>
        <taxon>Insecta</taxon>
        <taxon>Pterygota</taxon>
        <taxon>Neoptera</taxon>
        <taxon>Paraneoptera</taxon>
        <taxon>Thysanoptera</taxon>
        <taxon>Terebrantia</taxon>
        <taxon>Thripoidea</taxon>
        <taxon>Thripidae</taxon>
        <taxon>Frankliniella</taxon>
    </lineage>
</organism>
<keyword evidence="1" id="KW-1185">Reference proteome</keyword>